<dbReference type="EMBL" id="CAJJDN010000124">
    <property type="protein sequence ID" value="CAD8120180.1"/>
    <property type="molecule type" value="Genomic_DNA"/>
</dbReference>
<dbReference type="PANTHER" id="PTHR38934:SF6">
    <property type="entry name" value="CHROMOSOME UNDETERMINED SCAFFOLD_176, WHOLE GENOME SHOTGUN SEQUENCE"/>
    <property type="match status" value="1"/>
</dbReference>
<gene>
    <name evidence="7" type="ORF">PSON_ATCC_30995.1.T1240193</name>
</gene>
<keyword evidence="3" id="KW-1015">Disulfide bond</keyword>
<feature type="transmembrane region" description="Helical" evidence="5">
    <location>
        <begin position="2235"/>
        <end position="2255"/>
    </location>
</feature>
<feature type="domain" description="EGF-like" evidence="6">
    <location>
        <begin position="1554"/>
        <end position="1588"/>
    </location>
</feature>
<feature type="domain" description="EGF-like" evidence="6">
    <location>
        <begin position="403"/>
        <end position="432"/>
    </location>
</feature>
<feature type="transmembrane region" description="Helical" evidence="5">
    <location>
        <begin position="2343"/>
        <end position="2364"/>
    </location>
</feature>
<dbReference type="NCBIfam" id="TIGR02232">
    <property type="entry name" value="myxo_disulf_rpt"/>
    <property type="match status" value="6"/>
</dbReference>
<feature type="domain" description="EGF-like" evidence="6">
    <location>
        <begin position="715"/>
        <end position="756"/>
    </location>
</feature>
<feature type="domain" description="EGF-like" evidence="6">
    <location>
        <begin position="1387"/>
        <end position="1421"/>
    </location>
</feature>
<evidence type="ECO:0000256" key="5">
    <source>
        <dbReference type="SAM" id="Phobius"/>
    </source>
</evidence>
<dbReference type="SMART" id="SM00181">
    <property type="entry name" value="EGF"/>
    <property type="match status" value="12"/>
</dbReference>
<organism evidence="7 8">
    <name type="scientific">Paramecium sonneborni</name>
    <dbReference type="NCBI Taxonomy" id="65129"/>
    <lineage>
        <taxon>Eukaryota</taxon>
        <taxon>Sar</taxon>
        <taxon>Alveolata</taxon>
        <taxon>Ciliophora</taxon>
        <taxon>Intramacronucleata</taxon>
        <taxon>Oligohymenophorea</taxon>
        <taxon>Peniculida</taxon>
        <taxon>Parameciidae</taxon>
        <taxon>Paramecium</taxon>
    </lineage>
</organism>
<keyword evidence="8" id="KW-1185">Reference proteome</keyword>
<feature type="domain" description="EGF-like" evidence="6">
    <location>
        <begin position="1145"/>
        <end position="1186"/>
    </location>
</feature>
<evidence type="ECO:0000313" key="7">
    <source>
        <dbReference type="EMBL" id="CAD8120180.1"/>
    </source>
</evidence>
<keyword evidence="5" id="KW-1133">Transmembrane helix</keyword>
<proteinExistence type="predicted"/>
<dbReference type="InterPro" id="IPR011936">
    <property type="entry name" value="Myxo_disulph_rpt"/>
</dbReference>
<keyword evidence="1" id="KW-0732">Signal</keyword>
<feature type="domain" description="EGF-like" evidence="6">
    <location>
        <begin position="1445"/>
        <end position="1480"/>
    </location>
</feature>
<dbReference type="PANTHER" id="PTHR38934">
    <property type="entry name" value="HYPHALLY REGULATED CELL WALL PROTEIN 1"/>
    <property type="match status" value="1"/>
</dbReference>
<evidence type="ECO:0000313" key="8">
    <source>
        <dbReference type="Proteomes" id="UP000692954"/>
    </source>
</evidence>
<sequence>MSAICVCLTQSNWVMVDSSFGQGFANNSWFLSINCHPFERGGGESQNNTCLTNSIKYVRLKKVNARMDKIIQKKSFQSQAIVDIFFDDRGSASDKQAYFTLNYTVSATEKYKMQFRDYFNNQLTQSSRRICNSSGSGNFDFMTYVGTSTIQYKEQFNISIGIESQDDLQLLGVRNVFVYVKFCQQTCKTCSSSTSCDTCYSGTLQANGFCLCDPAHQFAEVGWMQIRMSDNVCVPDRRIKSFVSYFTSTSSSYSPFQFVPDTINTRSSTPSFITSLCSNNYVGSLLYGEGMSLQMAEQQNIKFIRLRVTFFIQGFLTNSRIQIILDDQVQGEIIKSLSIFDFNQITKIYSSSTICSGSTYEILRIEAILRTYSSTPKLILKGKQLTFNNEIWGFRNVTIDIGNCKENCAVCSDFSTCQQCETGYVLFQNGCVSSCPVHSSNCIDYEDMIPFSRYLAKGFYNLNMTTDDINKFYSETIPTGSNFLTGQKFSIFPTKFVLGGVMVWNNAIYKKSWVISKPHYAVTIRFNVTYGDLYAGNFYYSIQSVKSIAHPIPASGGQNIIGKSSDERTKYFEIFQNPFLSSQLDIELQCTDTNVNAIDQFCALSDYFIVVHYCLPFCENCNDGTSCNTWESGYSSSNCLSNQFLYFDLTTETYNCITCNQVGCLACKNLEECITCDSSSQYNTLKNGVCLSINPPQNPNPNPNPTIECNIYCETCTGTLINNCLTCVSDFHRSLQNNQCQCQSGFSDDGINLYCLPICGDLFIVEGEDCDDGNNNPYDGCHNCKLGCDTFCNQCLSGFCIDCQRGFQMINNQCFGICGDNLLVDSEECEDNNDIPNDGCYNCKFQCPNNCIDCQYNKCMECDEQNGWYLNNNNCVPICGDGIIAIQYEQCDEKCQTEGKCHFCYFLGVQNCSKHNMGICLECYHGYNLIKLTNSCIFNLNFSNSIDINDNKNLIFQEPLCGDGILNEDYEECDDLNDTFCFQCFFNCQNSCSTCYNGKCYQCNQGWILNIFERICYPIQGDKLIVGNEQCDDGNQIEQDGCFLSQFQCQNFCEQCQMGLCLKCQTGYMVRNDMCEEITSDETYNCITCNQVGCLACKNLEECITCDSSSQYNTLKNGVCLSINPPQNPNPNPNPTIECNIYCETCTGTLINNCLTCVSDFHRSLQNNQCQCQSGFSDDGINLYCLPICGDLFIVEGEDCDDGNNNPYDGCHNCKLGCDTFCNQCLSGFCIDCQRGFQMINNQCFGICGDNLLVDSEECEDNNDIPNDGCYNCKFQCPNNCIDCQYNKCMECDEQNGWYLNNNNCVPICGDGVQNCSKHNMGICLECYHGYNLIKLTNSCIFNLNFSNSIDINDNKNLIFQEPLCGDGILNEDYEECDDLNDTFCFQCFFNCQNSCSTCYNGKCYQCNQGWILNIFERICYPIQGDKLIVGNEQCDDGNQIEQDGCFLSQFQCQNFCEQCQMGLCLKCQTGYMVRNDMCEEITSDGQIVGIEQCDDQNLNACVNGKCLECNKAQGYGRLDVHNNKCQSVCEDGIKSVEEYCDDGNEIPYDGCYQCKYSCDFNCIDCQSGICEQCQIGYYLNRYLNSCFSICGDGIVTDNESCDNGNMVENYECSSCQIECQPECFSCYQGQCYSCENQGWEIDLIQGVCNSKCGDGIIVGKEQCDDGNEIENDGCYQCEFQCQEQCTKCLSGFCIECDTPDLIVVDKEECDDVCYECGIQGWQLTNSECQSVCGDGYIVQFQEECDDGNFLKYDGCYQCQFQCQEMCTLCQLGICYECDYLGWMIENHVCKPFCGDGIVLGYEQCDDMNDNKNDGCHLCQFACDQYCIDCQQGICQQCELGRFLSQNVCLSQCGDGNYVKSVESCDDGNVQNGDGCDSNCKVETNYLCKNVEGSFSFCAYSKQPQFQLTVLPNYFGQFQDVQINFDQKMKYSQIDDKQLFSLILFEIINFENTKYFVEKQLIKKNPNQEISDITIHLRVNFYAPIERPILKVSFLDDVIVSEYDLPLKESVKTTQLLSPAVLSQTQINVAQSAAAFNEAVIYFLIGLSSICLLTGSSELFWNLMDQLQYLSYVKYVNILFPPNLDIYFEVFKMITIEPIFQALRIDSFFNLIYQEEYNQPPTDIKFLNDDINVHFFANFKSFLFCMIGAYLGHFLQNLFTLFLYKIQPYILLRMNFTIAKLLYQIRKKCLQQSKEFFYNGILRIVMSNAFDISFAMTIQIAYFQNNSFNQSVTSYISLVVFTFYISVIIYIFNILQKLSKQNTLKNRKQYEALLEEVRDEKNVWIAQYNSIQLIKKFIFICLIVFMQKEGKLQSLLIATNETLFLSYFILNKPLRSYCEQLKIIVTESITIINTVTFILYDYFMDIGLSQSFRINLGWFHIITFSAILSTSLIIDVYQQFKVLGKKLRQIFCNDKQQEELQASSMLFV</sequence>
<feature type="transmembrane region" description="Helical" evidence="5">
    <location>
        <begin position="2204"/>
        <end position="2223"/>
    </location>
</feature>
<feature type="domain" description="EGF-like" evidence="6">
    <location>
        <begin position="983"/>
        <end position="1017"/>
    </location>
</feature>
<protein>
    <recommendedName>
        <fullName evidence="6">EGF-like domain-containing protein</fullName>
    </recommendedName>
</protein>
<keyword evidence="5" id="KW-0812">Transmembrane</keyword>
<evidence type="ECO:0000259" key="6">
    <source>
        <dbReference type="SMART" id="SM00181"/>
    </source>
</evidence>
<feature type="domain" description="EGF-like" evidence="6">
    <location>
        <begin position="1041"/>
        <end position="1076"/>
    </location>
</feature>
<keyword evidence="2" id="KW-0677">Repeat</keyword>
<feature type="coiled-coil region" evidence="4">
    <location>
        <begin position="2260"/>
        <end position="2287"/>
    </location>
</feature>
<evidence type="ECO:0000256" key="2">
    <source>
        <dbReference type="ARBA" id="ARBA00022737"/>
    </source>
</evidence>
<feature type="domain" description="EGF-like" evidence="6">
    <location>
        <begin position="894"/>
        <end position="937"/>
    </location>
</feature>
<reference evidence="7" key="1">
    <citation type="submission" date="2021-01" db="EMBL/GenBank/DDBJ databases">
        <authorList>
            <consortium name="Genoscope - CEA"/>
            <person name="William W."/>
        </authorList>
    </citation>
    <scope>NUCLEOTIDE SEQUENCE</scope>
</reference>
<dbReference type="OrthoDB" id="5951731at2759"/>
<feature type="transmembrane region" description="Helical" evidence="5">
    <location>
        <begin position="2376"/>
        <end position="2397"/>
    </location>
</feature>
<dbReference type="InterPro" id="IPR000742">
    <property type="entry name" value="EGF"/>
</dbReference>
<feature type="domain" description="EGF-like" evidence="6">
    <location>
        <begin position="182"/>
        <end position="211"/>
    </location>
</feature>
<comment type="caution">
    <text evidence="7">The sequence shown here is derived from an EMBL/GenBank/DDBJ whole genome shotgun (WGS) entry which is preliminary data.</text>
</comment>
<keyword evidence="5" id="KW-0472">Membrane</keyword>
<keyword evidence="4" id="KW-0175">Coiled coil</keyword>
<name>A0A8S1R0P1_9CILI</name>
<evidence type="ECO:0000256" key="4">
    <source>
        <dbReference type="SAM" id="Coils"/>
    </source>
</evidence>
<feature type="transmembrane region" description="Helical" evidence="5">
    <location>
        <begin position="2135"/>
        <end position="2154"/>
    </location>
</feature>
<evidence type="ECO:0000256" key="3">
    <source>
        <dbReference type="ARBA" id="ARBA00023157"/>
    </source>
</evidence>
<dbReference type="Pfam" id="PF13948">
    <property type="entry name" value="DUF4215"/>
    <property type="match status" value="14"/>
</dbReference>
<dbReference type="SMART" id="SM00261">
    <property type="entry name" value="FU"/>
    <property type="match status" value="12"/>
</dbReference>
<dbReference type="Proteomes" id="UP000692954">
    <property type="component" value="Unassembled WGS sequence"/>
</dbReference>
<feature type="domain" description="EGF-like" evidence="6">
    <location>
        <begin position="1818"/>
        <end position="1850"/>
    </location>
</feature>
<accession>A0A8S1R0P1</accession>
<evidence type="ECO:0000256" key="1">
    <source>
        <dbReference type="ARBA" id="ARBA00022729"/>
    </source>
</evidence>
<feature type="domain" description="EGF-like" evidence="6">
    <location>
        <begin position="1304"/>
        <end position="1341"/>
    </location>
</feature>
<dbReference type="InterPro" id="IPR006212">
    <property type="entry name" value="Furin_repeat"/>
</dbReference>